<name>A0ABU4SBF0_9GAMM</name>
<sequence length="200" mass="23158">MKINRRHLAEKINRRNLIIGCGKKYGMTDMDNITKKLDQSGIFPHNHSKDEYITIDIDANIEPHYLFDMRKVSISRLELITKKGKFNKIYFENLLLIDKRAVENVMSMLASTGCIYYVGTLEKTDETNDFNNILHAYQGLNCNVEFVDEATAKRVNEKLFPPDSIKYFNILDVIKISRKPSTIINIETKSLAQKHLIKIC</sequence>
<gene>
    <name evidence="1" type="ORF">FE392_12315</name>
</gene>
<comment type="caution">
    <text evidence="1">The sequence shown here is derived from an EMBL/GenBank/DDBJ whole genome shotgun (WGS) entry which is preliminary data.</text>
</comment>
<dbReference type="EMBL" id="VCDN01000046">
    <property type="protein sequence ID" value="MDX7988108.1"/>
    <property type="molecule type" value="Genomic_DNA"/>
</dbReference>
<evidence type="ECO:0000313" key="2">
    <source>
        <dbReference type="Proteomes" id="UP001271890"/>
    </source>
</evidence>
<dbReference type="RefSeq" id="WP_319930521.1">
    <property type="nucleotide sequence ID" value="NZ_VCDN01000046.1"/>
</dbReference>
<accession>A0ABU4SBF0</accession>
<evidence type="ECO:0000313" key="1">
    <source>
        <dbReference type="EMBL" id="MDX7988108.1"/>
    </source>
</evidence>
<reference evidence="2" key="1">
    <citation type="journal article" date="2024" name="Toxins">
        <title>Genome Sequence Analysis of Native Xenorhabdus Strains Isolated from Entomopathogenic Nematodes in Argentina.</title>
        <authorList>
            <person name="Palma L."/>
            <person name="Frizzo L."/>
            <person name="Kaiser S."/>
            <person name="Berry C."/>
            <person name="Caballero P."/>
            <person name="Bode H.B."/>
            <person name="Del Valle E.E."/>
        </authorList>
    </citation>
    <scope>NUCLEOTIDE SEQUENCE [LARGE SCALE GENOMIC DNA]</scope>
    <source>
        <strain evidence="2">12</strain>
    </source>
</reference>
<organism evidence="1 2">
    <name type="scientific">Xenorhabdus santafensis</name>
    <dbReference type="NCBI Taxonomy" id="2582833"/>
    <lineage>
        <taxon>Bacteria</taxon>
        <taxon>Pseudomonadati</taxon>
        <taxon>Pseudomonadota</taxon>
        <taxon>Gammaproteobacteria</taxon>
        <taxon>Enterobacterales</taxon>
        <taxon>Morganellaceae</taxon>
        <taxon>Xenorhabdus</taxon>
    </lineage>
</organism>
<keyword evidence="2" id="KW-1185">Reference proteome</keyword>
<dbReference type="Proteomes" id="UP001271890">
    <property type="component" value="Unassembled WGS sequence"/>
</dbReference>
<proteinExistence type="predicted"/>
<protein>
    <submittedName>
        <fullName evidence="1">Uncharacterized protein</fullName>
    </submittedName>
</protein>